<dbReference type="AlphaFoldDB" id="A0A0C2Z1R5"/>
<organism evidence="1 2">
    <name type="scientific">Hebeloma cylindrosporum</name>
    <dbReference type="NCBI Taxonomy" id="76867"/>
    <lineage>
        <taxon>Eukaryota</taxon>
        <taxon>Fungi</taxon>
        <taxon>Dikarya</taxon>
        <taxon>Basidiomycota</taxon>
        <taxon>Agaricomycotina</taxon>
        <taxon>Agaricomycetes</taxon>
        <taxon>Agaricomycetidae</taxon>
        <taxon>Agaricales</taxon>
        <taxon>Agaricineae</taxon>
        <taxon>Hymenogastraceae</taxon>
        <taxon>Hebeloma</taxon>
    </lineage>
</organism>
<reference evidence="2" key="2">
    <citation type="submission" date="2015-01" db="EMBL/GenBank/DDBJ databases">
        <title>Evolutionary Origins and Diversification of the Mycorrhizal Mutualists.</title>
        <authorList>
            <consortium name="DOE Joint Genome Institute"/>
            <consortium name="Mycorrhizal Genomics Consortium"/>
            <person name="Kohler A."/>
            <person name="Kuo A."/>
            <person name="Nagy L.G."/>
            <person name="Floudas D."/>
            <person name="Copeland A."/>
            <person name="Barry K.W."/>
            <person name="Cichocki N."/>
            <person name="Veneault-Fourrey C."/>
            <person name="LaButti K."/>
            <person name="Lindquist E.A."/>
            <person name="Lipzen A."/>
            <person name="Lundell T."/>
            <person name="Morin E."/>
            <person name="Murat C."/>
            <person name="Riley R."/>
            <person name="Ohm R."/>
            <person name="Sun H."/>
            <person name="Tunlid A."/>
            <person name="Henrissat B."/>
            <person name="Grigoriev I.V."/>
            <person name="Hibbett D.S."/>
            <person name="Martin F."/>
        </authorList>
    </citation>
    <scope>NUCLEOTIDE SEQUENCE [LARGE SCALE GENOMIC DNA]</scope>
    <source>
        <strain evidence="2">h7</strain>
    </source>
</reference>
<name>A0A0C2Z1R5_HEBCY</name>
<evidence type="ECO:0000313" key="2">
    <source>
        <dbReference type="Proteomes" id="UP000053424"/>
    </source>
</evidence>
<reference evidence="1 2" key="1">
    <citation type="submission" date="2014-04" db="EMBL/GenBank/DDBJ databases">
        <authorList>
            <consortium name="DOE Joint Genome Institute"/>
            <person name="Kuo A."/>
            <person name="Gay G."/>
            <person name="Dore J."/>
            <person name="Kohler A."/>
            <person name="Nagy L.G."/>
            <person name="Floudas D."/>
            <person name="Copeland A."/>
            <person name="Barry K.W."/>
            <person name="Cichocki N."/>
            <person name="Veneault-Fourrey C."/>
            <person name="LaButti K."/>
            <person name="Lindquist E.A."/>
            <person name="Lipzen A."/>
            <person name="Lundell T."/>
            <person name="Morin E."/>
            <person name="Murat C."/>
            <person name="Sun H."/>
            <person name="Tunlid A."/>
            <person name="Henrissat B."/>
            <person name="Grigoriev I.V."/>
            <person name="Hibbett D.S."/>
            <person name="Martin F."/>
            <person name="Nordberg H.P."/>
            <person name="Cantor M.N."/>
            <person name="Hua S.X."/>
        </authorList>
    </citation>
    <scope>NUCLEOTIDE SEQUENCE [LARGE SCALE GENOMIC DNA]</scope>
    <source>
        <strain evidence="2">h7</strain>
    </source>
</reference>
<accession>A0A0C2Z1R5</accession>
<dbReference type="EMBL" id="KN831770">
    <property type="protein sequence ID" value="KIM47117.1"/>
    <property type="molecule type" value="Genomic_DNA"/>
</dbReference>
<proteinExistence type="predicted"/>
<dbReference type="HOGENOM" id="CLU_2722524_0_0_1"/>
<gene>
    <name evidence="1" type="ORF">M413DRAFT_440648</name>
</gene>
<sequence>MQALLVTYQWQDSPILLVLPVVRSFMQQHGRIPEDIRNQMHPNIQSILFRSPTSRNIVLPDTTVEALVAFSW</sequence>
<keyword evidence="2" id="KW-1185">Reference proteome</keyword>
<evidence type="ECO:0000313" key="1">
    <source>
        <dbReference type="EMBL" id="KIM47117.1"/>
    </source>
</evidence>
<dbReference type="Proteomes" id="UP000053424">
    <property type="component" value="Unassembled WGS sequence"/>
</dbReference>
<protein>
    <submittedName>
        <fullName evidence="1">Uncharacterized protein</fullName>
    </submittedName>
</protein>